<dbReference type="CDD" id="cd16148">
    <property type="entry name" value="sulfatase_like"/>
    <property type="match status" value="1"/>
</dbReference>
<protein>
    <recommendedName>
        <fullName evidence="1">Sulfatase N-terminal domain-containing protein</fullName>
    </recommendedName>
</protein>
<reference evidence="2" key="1">
    <citation type="journal article" date="2020" name="mSystems">
        <title>Genome- and Community-Level Interaction Insights into Carbon Utilization and Element Cycling Functions of Hydrothermarchaeota in Hydrothermal Sediment.</title>
        <authorList>
            <person name="Zhou Z."/>
            <person name="Liu Y."/>
            <person name="Xu W."/>
            <person name="Pan J."/>
            <person name="Luo Z.H."/>
            <person name="Li M."/>
        </authorList>
    </citation>
    <scope>NUCLEOTIDE SEQUENCE [LARGE SCALE GENOMIC DNA]</scope>
    <source>
        <strain evidence="2">SpSt-548</strain>
    </source>
</reference>
<dbReference type="InterPro" id="IPR017850">
    <property type="entry name" value="Alkaline_phosphatase_core_sf"/>
</dbReference>
<feature type="domain" description="Sulfatase N-terminal" evidence="1">
    <location>
        <begin position="6"/>
        <end position="374"/>
    </location>
</feature>
<dbReference type="SUPFAM" id="SSF53649">
    <property type="entry name" value="Alkaline phosphatase-like"/>
    <property type="match status" value="1"/>
</dbReference>
<name>A0A7V4G7Y2_9BACT</name>
<accession>A0A7V4G7Y2</accession>
<dbReference type="Gene3D" id="3.40.720.10">
    <property type="entry name" value="Alkaline Phosphatase, subunit A"/>
    <property type="match status" value="2"/>
</dbReference>
<gene>
    <name evidence="2" type="ORF">ENT08_04750</name>
</gene>
<sequence>MTPKPPHIILVVLDTVGAGHLSLYGYERPTTPHLEQMARECTVYTRCFAPGCWTVPSHGSMFTGLYPSQHGAAENSLMLRDNLPHLVSVLKAMGYHTMGISSNSLVSPATGLCQDFDEFFDLGGGEISHLLGHQEPPEEEGREDDLTRRWRQAVRASEMLQAAFAQVRQPRGLPRLLRRASQLVGRWAAKTFRPSPLDNATPYTRKTLRLMQRLWDRPAWRETPFFLFVNCLQAHHDYRPPRWHRRFSRWHEGATVSPLRFYRRQPSPALDRLVARYTNLYDDEIFYLDRLLGRIWARLRRYPWFEDAVVIITSDHGEHLGEKGHFTHILSLYNELLWVPLIIRYPGGVAAPGRTDDRLVCLTDLYATILDLVDSPLPRPDSSWSLLAPPGREAVVAQILRPEMWRVSLANLKAARRERGEDFSPPQFALITEGGLKLISRQDGGLEVYDLRTDMAEVQDLAPTLAPQVVEHYRSLVELWKQDTGFAEVVTLPQAHNWQGRATFSGKMPNPQAASTSCSGA</sequence>
<dbReference type="AlphaFoldDB" id="A0A7V4G7Y2"/>
<proteinExistence type="predicted"/>
<dbReference type="InterPro" id="IPR052701">
    <property type="entry name" value="GAG_Ulvan_Degrading_Sulfatases"/>
</dbReference>
<dbReference type="EMBL" id="DSXI01000282">
    <property type="protein sequence ID" value="HGS05037.1"/>
    <property type="molecule type" value="Genomic_DNA"/>
</dbReference>
<dbReference type="PANTHER" id="PTHR43751">
    <property type="entry name" value="SULFATASE"/>
    <property type="match status" value="1"/>
</dbReference>
<dbReference type="PANTHER" id="PTHR43751:SF3">
    <property type="entry name" value="SULFATASE N-TERMINAL DOMAIN-CONTAINING PROTEIN"/>
    <property type="match status" value="1"/>
</dbReference>
<evidence type="ECO:0000313" key="2">
    <source>
        <dbReference type="EMBL" id="HGS05037.1"/>
    </source>
</evidence>
<dbReference type="InterPro" id="IPR000917">
    <property type="entry name" value="Sulfatase_N"/>
</dbReference>
<dbReference type="Pfam" id="PF00884">
    <property type="entry name" value="Sulfatase"/>
    <property type="match status" value="1"/>
</dbReference>
<evidence type="ECO:0000259" key="1">
    <source>
        <dbReference type="Pfam" id="PF00884"/>
    </source>
</evidence>
<comment type="caution">
    <text evidence="2">The sequence shown here is derived from an EMBL/GenBank/DDBJ whole genome shotgun (WGS) entry which is preliminary data.</text>
</comment>
<organism evidence="2">
    <name type="scientific">Desulfobacca acetoxidans</name>
    <dbReference type="NCBI Taxonomy" id="60893"/>
    <lineage>
        <taxon>Bacteria</taxon>
        <taxon>Pseudomonadati</taxon>
        <taxon>Thermodesulfobacteriota</taxon>
        <taxon>Desulfobaccia</taxon>
        <taxon>Desulfobaccales</taxon>
        <taxon>Desulfobaccaceae</taxon>
        <taxon>Desulfobacca</taxon>
    </lineage>
</organism>